<dbReference type="SUPFAM" id="SSF51445">
    <property type="entry name" value="(Trans)glycosidases"/>
    <property type="match status" value="1"/>
</dbReference>
<evidence type="ECO:0000256" key="5">
    <source>
        <dbReference type="RuleBase" id="RU361153"/>
    </source>
</evidence>
<feature type="domain" description="Glycoside hydrolase family 5" evidence="7">
    <location>
        <begin position="250"/>
        <end position="481"/>
    </location>
</feature>
<keyword evidence="6" id="KW-0812">Transmembrane</keyword>
<keyword evidence="4 5" id="KW-0326">Glycosidase</keyword>
<dbReference type="PANTHER" id="PTHR31451">
    <property type="match status" value="1"/>
</dbReference>
<evidence type="ECO:0000313" key="9">
    <source>
        <dbReference type="Proteomes" id="UP000249819"/>
    </source>
</evidence>
<dbReference type="Pfam" id="PF00150">
    <property type="entry name" value="Cellulase"/>
    <property type="match status" value="1"/>
</dbReference>
<evidence type="ECO:0000256" key="6">
    <source>
        <dbReference type="SAM" id="Phobius"/>
    </source>
</evidence>
<dbReference type="GO" id="GO:0000272">
    <property type="term" value="P:polysaccharide catabolic process"/>
    <property type="evidence" value="ECO:0007669"/>
    <property type="project" value="InterPro"/>
</dbReference>
<dbReference type="OrthoDB" id="9801493at2"/>
<evidence type="ECO:0000313" key="8">
    <source>
        <dbReference type="EMBL" id="RAJ77412.1"/>
    </source>
</evidence>
<dbReference type="InterPro" id="IPR001547">
    <property type="entry name" value="Glyco_hydro_5"/>
</dbReference>
<organism evidence="8 9">
    <name type="scientific">Chitinophaga dinghuensis</name>
    <dbReference type="NCBI Taxonomy" id="1539050"/>
    <lineage>
        <taxon>Bacteria</taxon>
        <taxon>Pseudomonadati</taxon>
        <taxon>Bacteroidota</taxon>
        <taxon>Chitinophagia</taxon>
        <taxon>Chitinophagales</taxon>
        <taxon>Chitinophagaceae</taxon>
        <taxon>Chitinophaga</taxon>
    </lineage>
</organism>
<dbReference type="InterPro" id="IPR017853">
    <property type="entry name" value="GH"/>
</dbReference>
<dbReference type="EC" id="3.2.1.78" evidence="2"/>
<gene>
    <name evidence="8" type="ORF">CLV59_107179</name>
</gene>
<comment type="caution">
    <text evidence="8">The sequence shown here is derived from an EMBL/GenBank/DDBJ whole genome shotgun (WGS) entry which is preliminary data.</text>
</comment>
<evidence type="ECO:0000256" key="1">
    <source>
        <dbReference type="ARBA" id="ARBA00001678"/>
    </source>
</evidence>
<evidence type="ECO:0000256" key="4">
    <source>
        <dbReference type="ARBA" id="ARBA00023295"/>
    </source>
</evidence>
<keyword evidence="6" id="KW-1133">Transmembrane helix</keyword>
<protein>
    <recommendedName>
        <fullName evidence="2">mannan endo-1,4-beta-mannosidase</fullName>
        <ecNumber evidence="2">3.2.1.78</ecNumber>
    </recommendedName>
</protein>
<dbReference type="GO" id="GO:0004553">
    <property type="term" value="F:hydrolase activity, hydrolyzing O-glycosyl compounds"/>
    <property type="evidence" value="ECO:0007669"/>
    <property type="project" value="InterPro"/>
</dbReference>
<dbReference type="RefSeq" id="WP_111594005.1">
    <property type="nucleotide sequence ID" value="NZ_QLMA01000007.1"/>
</dbReference>
<dbReference type="InterPro" id="IPR045053">
    <property type="entry name" value="MAN-like"/>
</dbReference>
<evidence type="ECO:0000259" key="7">
    <source>
        <dbReference type="Pfam" id="PF00150"/>
    </source>
</evidence>
<proteinExistence type="inferred from homology"/>
<dbReference type="Gene3D" id="3.20.20.80">
    <property type="entry name" value="Glycosidases"/>
    <property type="match status" value="1"/>
</dbReference>
<evidence type="ECO:0000256" key="3">
    <source>
        <dbReference type="ARBA" id="ARBA00022801"/>
    </source>
</evidence>
<comment type="similarity">
    <text evidence="5">Belongs to the glycosyl hydrolase 5 (cellulase A) family.</text>
</comment>
<keyword evidence="9" id="KW-1185">Reference proteome</keyword>
<keyword evidence="3 5" id="KW-0378">Hydrolase</keyword>
<dbReference type="EMBL" id="QLMA01000007">
    <property type="protein sequence ID" value="RAJ77412.1"/>
    <property type="molecule type" value="Genomic_DNA"/>
</dbReference>
<sequence>MSIRKIKYYRIWFAVISISILVLLIGVTATVLAYFNTGANRASLLNLPPIEPEKHVPKVEWLGDDKFSGSSMHDYNRAEITREYIKSWYARCINQITGDTRLLTDHFPAAQLKWMTAFIHHTEHPGYTIQEVDMEHHLQLHYFSPDGNLVSFTDHDVRLIQRIVNNQSTAPFFQEETTADFDVIMLLNRNKWQIKSMVRKPATIQETDTLEPASPNKIQIVGRAFMQDGVPYRIKGINYYPVASPWELFSNKYDSTIIQHDLQKISQLGFNTIRIFINFQEFNGGVVNPHRVTQLNNLLAIAEANRLKVIITLFDFLGNYHLLNYPACDRQLETLLTTFRNSSTILAWDLKNEPDLDFQTYGKETVMNWLAWMAGRARKYDPDHLLTVGWSDGRFATALADSLDFISFHAFTDTSTLSQYLTTIQQVQPTKPILIEEFGLSTYRGIWDPLGAGEKKQANFYRGMKAIFKRYDTGWMVWTLYDFPSIPPNTAGKWPWQLNPQKNFGILRSDGSPKPSVQVLSD</sequence>
<evidence type="ECO:0000256" key="2">
    <source>
        <dbReference type="ARBA" id="ARBA00012706"/>
    </source>
</evidence>
<dbReference type="PROSITE" id="PS00659">
    <property type="entry name" value="GLYCOSYL_HYDROL_F5"/>
    <property type="match status" value="1"/>
</dbReference>
<comment type="catalytic activity">
    <reaction evidence="1">
        <text>Random hydrolysis of (1-&gt;4)-beta-D-mannosidic linkages in mannans, galactomannans and glucomannans.</text>
        <dbReference type="EC" id="3.2.1.78"/>
    </reaction>
</comment>
<dbReference type="AlphaFoldDB" id="A0A327W043"/>
<reference evidence="8 9" key="1">
    <citation type="submission" date="2018-06" db="EMBL/GenBank/DDBJ databases">
        <title>Genomic Encyclopedia of Archaeal and Bacterial Type Strains, Phase II (KMG-II): from individual species to whole genera.</title>
        <authorList>
            <person name="Goeker M."/>
        </authorList>
    </citation>
    <scope>NUCLEOTIDE SEQUENCE [LARGE SCALE GENOMIC DNA]</scope>
    <source>
        <strain evidence="8 9">DSM 29821</strain>
    </source>
</reference>
<keyword evidence="6" id="KW-0472">Membrane</keyword>
<feature type="transmembrane region" description="Helical" evidence="6">
    <location>
        <begin position="12"/>
        <end position="35"/>
    </location>
</feature>
<dbReference type="InterPro" id="IPR018087">
    <property type="entry name" value="Glyco_hydro_5_CS"/>
</dbReference>
<accession>A0A327W043</accession>
<name>A0A327W043_9BACT</name>
<dbReference type="Proteomes" id="UP000249819">
    <property type="component" value="Unassembled WGS sequence"/>
</dbReference>